<protein>
    <submittedName>
        <fullName evidence="2">Uncharacterized protein</fullName>
    </submittedName>
</protein>
<name>A0A7J6BNQ4_9TELE</name>
<dbReference type="SUPFAM" id="SSF81321">
    <property type="entry name" value="Family A G protein-coupled receptor-like"/>
    <property type="match status" value="1"/>
</dbReference>
<evidence type="ECO:0000313" key="2">
    <source>
        <dbReference type="EMBL" id="KAF4096649.1"/>
    </source>
</evidence>
<feature type="transmembrane region" description="Helical" evidence="1">
    <location>
        <begin position="44"/>
        <end position="66"/>
    </location>
</feature>
<sequence length="108" mass="12226">MHQRLQCLPDMFFDKTNTNVTSCFDTTSDKYIGEYLNYSIGRTVVGFGIPLLIMICCYGHVAFTLMTKKGIDVILKLRCLSDELLMRCFVKCRRARQSAAVSLVADCP</sequence>
<keyword evidence="1" id="KW-0472">Membrane</keyword>
<dbReference type="GO" id="GO:0008188">
    <property type="term" value="F:neuropeptide receptor activity"/>
    <property type="evidence" value="ECO:0007669"/>
    <property type="project" value="InterPro"/>
</dbReference>
<dbReference type="Gene3D" id="1.20.1070.10">
    <property type="entry name" value="Rhodopsin 7-helix transmembrane proteins"/>
    <property type="match status" value="1"/>
</dbReference>
<dbReference type="GO" id="GO:0016020">
    <property type="term" value="C:membrane"/>
    <property type="evidence" value="ECO:0007669"/>
    <property type="project" value="InterPro"/>
</dbReference>
<dbReference type="PANTHER" id="PTHR24244">
    <property type="entry name" value="NEUROPEPTIDE S RECEPTOR"/>
    <property type="match status" value="1"/>
</dbReference>
<dbReference type="InterPro" id="IPR027294">
    <property type="entry name" value="NPS_rcpt"/>
</dbReference>
<keyword evidence="3" id="KW-1185">Reference proteome</keyword>
<dbReference type="AlphaFoldDB" id="A0A7J6BNQ4"/>
<evidence type="ECO:0000313" key="3">
    <source>
        <dbReference type="Proteomes" id="UP000579812"/>
    </source>
</evidence>
<gene>
    <name evidence="2" type="ORF">G5714_022618</name>
</gene>
<organism evidence="2 3">
    <name type="scientific">Onychostoma macrolepis</name>
    <dbReference type="NCBI Taxonomy" id="369639"/>
    <lineage>
        <taxon>Eukaryota</taxon>
        <taxon>Metazoa</taxon>
        <taxon>Chordata</taxon>
        <taxon>Craniata</taxon>
        <taxon>Vertebrata</taxon>
        <taxon>Euteleostomi</taxon>
        <taxon>Actinopterygii</taxon>
        <taxon>Neopterygii</taxon>
        <taxon>Teleostei</taxon>
        <taxon>Ostariophysi</taxon>
        <taxon>Cypriniformes</taxon>
        <taxon>Cyprinidae</taxon>
        <taxon>Acrossocheilinae</taxon>
        <taxon>Onychostoma</taxon>
    </lineage>
</organism>
<reference evidence="2 3" key="1">
    <citation type="submission" date="2020-04" db="EMBL/GenBank/DDBJ databases">
        <title>Chromosome-level genome assembly of a cyprinid fish Onychostoma macrolepis by integration of Nanopore Sequencing, Bionano and Hi-C technology.</title>
        <authorList>
            <person name="Wang D."/>
        </authorList>
    </citation>
    <scope>NUCLEOTIDE SEQUENCE [LARGE SCALE GENOMIC DNA]</scope>
    <source>
        <strain evidence="2">SWU-2019</strain>
        <tissue evidence="2">Muscle</tissue>
    </source>
</reference>
<keyword evidence="1" id="KW-0812">Transmembrane</keyword>
<comment type="caution">
    <text evidence="2">The sequence shown here is derived from an EMBL/GenBank/DDBJ whole genome shotgun (WGS) entry which is preliminary data.</text>
</comment>
<proteinExistence type="predicted"/>
<keyword evidence="1" id="KW-1133">Transmembrane helix</keyword>
<accession>A0A7J6BNQ4</accession>
<dbReference type="EMBL" id="JAAMOB010000023">
    <property type="protein sequence ID" value="KAF4096649.1"/>
    <property type="molecule type" value="Genomic_DNA"/>
</dbReference>
<dbReference type="Proteomes" id="UP000579812">
    <property type="component" value="Unassembled WGS sequence"/>
</dbReference>
<evidence type="ECO:0000256" key="1">
    <source>
        <dbReference type="SAM" id="Phobius"/>
    </source>
</evidence>
<dbReference type="PANTHER" id="PTHR24244:SF0">
    <property type="entry name" value="G-PROTEIN COUPLED RECEPTORS FAMILY 1 PROFILE DOMAIN-CONTAINING PROTEIN"/>
    <property type="match status" value="1"/>
</dbReference>